<dbReference type="AlphaFoldDB" id="A0A327NIV6"/>
<dbReference type="OrthoDB" id="957799at2"/>
<reference evidence="1 2" key="1">
    <citation type="submission" date="2018-06" db="EMBL/GenBank/DDBJ databases">
        <title>Spirosoma sp. HMF3257 Genome sequencing and assembly.</title>
        <authorList>
            <person name="Kang H."/>
            <person name="Cha I."/>
            <person name="Kim H."/>
            <person name="Kang J."/>
            <person name="Joh K."/>
        </authorList>
    </citation>
    <scope>NUCLEOTIDE SEQUENCE [LARGE SCALE GENOMIC DNA]</scope>
    <source>
        <strain evidence="1 2">HMF3257</strain>
    </source>
</reference>
<protein>
    <submittedName>
        <fullName evidence="1">Uncharacterized protein</fullName>
    </submittedName>
</protein>
<name>A0A327NIV6_9BACT</name>
<dbReference type="EMBL" id="QLII01000001">
    <property type="protein sequence ID" value="RAI74269.1"/>
    <property type="molecule type" value="Genomic_DNA"/>
</dbReference>
<proteinExistence type="predicted"/>
<keyword evidence="2" id="KW-1185">Reference proteome</keyword>
<dbReference type="Proteomes" id="UP000249016">
    <property type="component" value="Unassembled WGS sequence"/>
</dbReference>
<comment type="caution">
    <text evidence="1">The sequence shown here is derived from an EMBL/GenBank/DDBJ whole genome shotgun (WGS) entry which is preliminary data.</text>
</comment>
<accession>A0A327NIV6</accession>
<organism evidence="1 2">
    <name type="scientific">Spirosoma telluris</name>
    <dbReference type="NCBI Taxonomy" id="2183553"/>
    <lineage>
        <taxon>Bacteria</taxon>
        <taxon>Pseudomonadati</taxon>
        <taxon>Bacteroidota</taxon>
        <taxon>Cytophagia</taxon>
        <taxon>Cytophagales</taxon>
        <taxon>Cytophagaceae</taxon>
        <taxon>Spirosoma</taxon>
    </lineage>
</organism>
<evidence type="ECO:0000313" key="1">
    <source>
        <dbReference type="EMBL" id="RAI74269.1"/>
    </source>
</evidence>
<gene>
    <name evidence="1" type="ORF">HMF3257_07925</name>
</gene>
<sequence>MSHWIYNPLIYQSKDQTLVFDLQGDTWSVDTINWFTDSIVRMEARRYPGETSCLLILDLNVGEGRATRLTRQGSAHFKGTLAEIKNWVLSRKPLIYSHED</sequence>
<dbReference type="RefSeq" id="WP_111341232.1">
    <property type="nucleotide sequence ID" value="NZ_QLII01000001.1"/>
</dbReference>
<evidence type="ECO:0000313" key="2">
    <source>
        <dbReference type="Proteomes" id="UP000249016"/>
    </source>
</evidence>